<keyword evidence="2 4" id="KW-0560">Oxidoreductase</keyword>
<dbReference type="FunFam" id="3.30.360.10:FF:000002">
    <property type="entry name" value="Glyceraldehyde-3-phosphate dehydrogenase"/>
    <property type="match status" value="1"/>
</dbReference>
<dbReference type="InterPro" id="IPR020831">
    <property type="entry name" value="GlycerAld/Erythrose_P_DH"/>
</dbReference>
<dbReference type="FunFam" id="3.40.50.720:FF:000001">
    <property type="entry name" value="Glyceraldehyde-3-phosphate dehydrogenase"/>
    <property type="match status" value="1"/>
</dbReference>
<organism evidence="4">
    <name type="scientific">hydrothermal vent metagenome</name>
    <dbReference type="NCBI Taxonomy" id="652676"/>
    <lineage>
        <taxon>unclassified sequences</taxon>
        <taxon>metagenomes</taxon>
        <taxon>ecological metagenomes</taxon>
    </lineage>
</organism>
<dbReference type="SUPFAM" id="SSF55347">
    <property type="entry name" value="Glyceraldehyde-3-phosphate dehydrogenase-like, C-terminal domain"/>
    <property type="match status" value="1"/>
</dbReference>
<reference evidence="4" key="1">
    <citation type="submission" date="2018-06" db="EMBL/GenBank/DDBJ databases">
        <authorList>
            <person name="Zhirakovskaya E."/>
        </authorList>
    </citation>
    <scope>NUCLEOTIDE SEQUENCE</scope>
</reference>
<dbReference type="Pfam" id="PF02800">
    <property type="entry name" value="Gp_dh_C"/>
    <property type="match status" value="1"/>
</dbReference>
<dbReference type="InterPro" id="IPR006424">
    <property type="entry name" value="Glyceraldehyde-3-P_DH_1"/>
</dbReference>
<dbReference type="GO" id="GO:0051287">
    <property type="term" value="F:NAD binding"/>
    <property type="evidence" value="ECO:0007669"/>
    <property type="project" value="InterPro"/>
</dbReference>
<dbReference type="PANTHER" id="PTHR43148">
    <property type="entry name" value="GLYCERALDEHYDE-3-PHOSPHATE DEHYDROGENASE 2"/>
    <property type="match status" value="1"/>
</dbReference>
<dbReference type="CDD" id="cd05214">
    <property type="entry name" value="GAPDH_I_N"/>
    <property type="match status" value="1"/>
</dbReference>
<dbReference type="GO" id="GO:0050661">
    <property type="term" value="F:NADP binding"/>
    <property type="evidence" value="ECO:0007669"/>
    <property type="project" value="InterPro"/>
</dbReference>
<dbReference type="Gene3D" id="3.30.360.10">
    <property type="entry name" value="Dihydrodipicolinate Reductase, domain 2"/>
    <property type="match status" value="1"/>
</dbReference>
<dbReference type="EMBL" id="UOEI01000208">
    <property type="protein sequence ID" value="VAV97437.1"/>
    <property type="molecule type" value="Genomic_DNA"/>
</dbReference>
<evidence type="ECO:0000256" key="1">
    <source>
        <dbReference type="ARBA" id="ARBA00007406"/>
    </source>
</evidence>
<dbReference type="InterPro" id="IPR020828">
    <property type="entry name" value="GlycerAld_3-P_DH_NAD(P)-bd"/>
</dbReference>
<name>A0A3B0RYH4_9ZZZZ</name>
<dbReference type="NCBIfam" id="TIGR01534">
    <property type="entry name" value="GAPDH-I"/>
    <property type="match status" value="1"/>
</dbReference>
<dbReference type="SMART" id="SM00846">
    <property type="entry name" value="Gp_dh_N"/>
    <property type="match status" value="1"/>
</dbReference>
<feature type="domain" description="Glyceraldehyde 3-phosphate dehydrogenase NAD(P) binding" evidence="3">
    <location>
        <begin position="1"/>
        <end position="181"/>
    </location>
</feature>
<dbReference type="EC" id="1.2.1.12" evidence="4"/>
<dbReference type="InterPro" id="IPR020829">
    <property type="entry name" value="GlycerAld_3-P_DH_cat"/>
</dbReference>
<evidence type="ECO:0000256" key="2">
    <source>
        <dbReference type="ARBA" id="ARBA00023002"/>
    </source>
</evidence>
<comment type="similarity">
    <text evidence="1">Belongs to the glyceraldehyde-3-phosphate dehydrogenase family.</text>
</comment>
<dbReference type="Gene3D" id="3.40.50.720">
    <property type="entry name" value="NAD(P)-binding Rossmann-like Domain"/>
    <property type="match status" value="2"/>
</dbReference>
<dbReference type="InterPro" id="IPR036291">
    <property type="entry name" value="NAD(P)-bd_dom_sf"/>
</dbReference>
<evidence type="ECO:0000259" key="3">
    <source>
        <dbReference type="SMART" id="SM00846"/>
    </source>
</evidence>
<evidence type="ECO:0000313" key="4">
    <source>
        <dbReference type="EMBL" id="VAV97437.1"/>
    </source>
</evidence>
<accession>A0A3B0RYH4</accession>
<gene>
    <name evidence="4" type="ORF">MNBD_ACTINO01-1774</name>
</gene>
<dbReference type="GO" id="GO:0004365">
    <property type="term" value="F:glyceraldehyde-3-phosphate dehydrogenase (NAD+) (phosphorylating) activity"/>
    <property type="evidence" value="ECO:0007669"/>
    <property type="project" value="UniProtKB-EC"/>
</dbReference>
<dbReference type="SUPFAM" id="SSF51735">
    <property type="entry name" value="NAD(P)-binding Rossmann-fold domains"/>
    <property type="match status" value="1"/>
</dbReference>
<dbReference type="Pfam" id="PF00044">
    <property type="entry name" value="Gp_dh_N"/>
    <property type="match status" value="1"/>
</dbReference>
<dbReference type="PIRSF" id="PIRSF000149">
    <property type="entry name" value="GAP_DH"/>
    <property type="match status" value="1"/>
</dbReference>
<dbReference type="CDD" id="cd18126">
    <property type="entry name" value="GAPDH_I_C"/>
    <property type="match status" value="1"/>
</dbReference>
<proteinExistence type="inferred from homology"/>
<dbReference type="AlphaFoldDB" id="A0A3B0RYH4"/>
<dbReference type="GO" id="GO:0006006">
    <property type="term" value="P:glucose metabolic process"/>
    <property type="evidence" value="ECO:0007669"/>
    <property type="project" value="InterPro"/>
</dbReference>
<protein>
    <submittedName>
        <fullName evidence="4">NAD-dependent glyceraldehyde-3-phosphate dehydrogenase</fullName>
        <ecNumber evidence="4">1.2.1.12</ecNumber>
    </submittedName>
</protein>
<sequence length="359" mass="38176">MKVAINGFGRIGRNFFRAAKGTSLSDDLRRAIVGVDVSASTLGAAFEGVVAAIRGIEIVAINDLGDVDVNANLLRYDTVHGRYPGTVEVVDGDMVVDGDRFRVFAERDPEQLPWGELGVDIVIEATGVFRTHESASKHLAAGARYVIVTAPMSDPDVSIVLGVNDDALDVENHRIISNASCTTNCVAPMAKVIDDTFGIENGMFTTVHAYTNDQSLSDVMHSDPRRARAAALNIIPTSTGAASAVGKVLPGLNGKLQAKALRVPVIDGSITDLVVNVSRATTVDEVNGALRSAAQGPLKGLMRYTEDPIVSSDIIGDPHSVIIDGSSTMVLDSVVKVFGWYDNEWGYSSRLVDLARKLA</sequence>
<dbReference type="PRINTS" id="PR00078">
    <property type="entry name" value="G3PDHDRGNASE"/>
</dbReference>